<sequence>MIIDGMSKRTVFTTITPLPVGITREVVIDFLHNHLEMIDLNPLVQERHPIKPPAHAEPEEFHCTWYSLTDKISYIPGGLVTGDVTYTCAFHDLPTGLQTHCYAPAGLNIRDKWTLNGSLPGEPVQPVELGIGAPVQGLYIREDVDMKCNIVMTSFVKKTLKKSHAALVERLKVKATIATAAANAIANAKGRLSTSTTGSSSTHNESIRRQQSSSTVNSTVSTISTTTVSSIGTWPPPSTSSTTSTASTTGSYVQSGNPQPGRGYTVSPASSQQQQQQQQQQQKLCLPGQTYTYEPYTPQYQYRYQTSRVSPPQVLYGKTLPAPNSNSDSNLFPEPLRIISSGGGGSGRGLQRGGAMGIGRDVSWRTVQSRRPLLYLNGNSVSSHYPDTPTTVLSSSGGFESSPVANPDYPQLNPYADGDIIKEVEGGNSLGKQDEGNPTNPPKQIHVQVQRVYTMGTGHLTGRLNGPFIAELE</sequence>
<feature type="domain" description="DUF7053" evidence="2">
    <location>
        <begin position="7"/>
        <end position="175"/>
    </location>
</feature>
<comment type="caution">
    <text evidence="3">The sequence shown here is derived from an EMBL/GenBank/DDBJ whole genome shotgun (WGS) entry which is preliminary data.</text>
</comment>
<name>A0AAN6S1J2_9PEZI</name>
<feature type="compositionally biased region" description="Low complexity" evidence="1">
    <location>
        <begin position="212"/>
        <end position="251"/>
    </location>
</feature>
<evidence type="ECO:0000259" key="2">
    <source>
        <dbReference type="Pfam" id="PF23155"/>
    </source>
</evidence>
<dbReference type="Proteomes" id="UP001303473">
    <property type="component" value="Unassembled WGS sequence"/>
</dbReference>
<gene>
    <name evidence="3" type="ORF">QBC46DRAFT_461525</name>
</gene>
<feature type="region of interest" description="Disordered" evidence="1">
    <location>
        <begin position="189"/>
        <end position="283"/>
    </location>
</feature>
<dbReference type="Pfam" id="PF23155">
    <property type="entry name" value="DUF7053"/>
    <property type="match status" value="1"/>
</dbReference>
<feature type="compositionally biased region" description="Low complexity" evidence="1">
    <location>
        <begin position="272"/>
        <end position="282"/>
    </location>
</feature>
<dbReference type="AlphaFoldDB" id="A0AAN6S1J2"/>
<feature type="region of interest" description="Disordered" evidence="1">
    <location>
        <begin position="392"/>
        <end position="412"/>
    </location>
</feature>
<reference evidence="4" key="1">
    <citation type="journal article" date="2023" name="Mol. Phylogenet. Evol.">
        <title>Genome-scale phylogeny and comparative genomics of the fungal order Sordariales.</title>
        <authorList>
            <person name="Hensen N."/>
            <person name="Bonometti L."/>
            <person name="Westerberg I."/>
            <person name="Brannstrom I.O."/>
            <person name="Guillou S."/>
            <person name="Cros-Aarteil S."/>
            <person name="Calhoun S."/>
            <person name="Haridas S."/>
            <person name="Kuo A."/>
            <person name="Mondo S."/>
            <person name="Pangilinan J."/>
            <person name="Riley R."/>
            <person name="LaButti K."/>
            <person name="Andreopoulos B."/>
            <person name="Lipzen A."/>
            <person name="Chen C."/>
            <person name="Yan M."/>
            <person name="Daum C."/>
            <person name="Ng V."/>
            <person name="Clum A."/>
            <person name="Steindorff A."/>
            <person name="Ohm R.A."/>
            <person name="Martin F."/>
            <person name="Silar P."/>
            <person name="Natvig D.O."/>
            <person name="Lalanne C."/>
            <person name="Gautier V."/>
            <person name="Ament-Velasquez S.L."/>
            <person name="Kruys A."/>
            <person name="Hutchinson M.I."/>
            <person name="Powell A.J."/>
            <person name="Barry K."/>
            <person name="Miller A.N."/>
            <person name="Grigoriev I.V."/>
            <person name="Debuchy R."/>
            <person name="Gladieux P."/>
            <person name="Hiltunen Thoren M."/>
            <person name="Johannesson H."/>
        </authorList>
    </citation>
    <scope>NUCLEOTIDE SEQUENCE [LARGE SCALE GENOMIC DNA]</scope>
    <source>
        <strain evidence="4">CBS 340.73</strain>
    </source>
</reference>
<proteinExistence type="predicted"/>
<accession>A0AAN6S1J2</accession>
<evidence type="ECO:0000313" key="3">
    <source>
        <dbReference type="EMBL" id="KAK3936396.1"/>
    </source>
</evidence>
<organism evidence="3 4">
    <name type="scientific">Diplogelasinospora grovesii</name>
    <dbReference type="NCBI Taxonomy" id="303347"/>
    <lineage>
        <taxon>Eukaryota</taxon>
        <taxon>Fungi</taxon>
        <taxon>Dikarya</taxon>
        <taxon>Ascomycota</taxon>
        <taxon>Pezizomycotina</taxon>
        <taxon>Sordariomycetes</taxon>
        <taxon>Sordariomycetidae</taxon>
        <taxon>Sordariales</taxon>
        <taxon>Diplogelasinosporaceae</taxon>
        <taxon>Diplogelasinospora</taxon>
    </lineage>
</organism>
<evidence type="ECO:0000256" key="1">
    <source>
        <dbReference type="SAM" id="MobiDB-lite"/>
    </source>
</evidence>
<dbReference type="PANTHER" id="PTHR38117:SF2">
    <property type="entry name" value="NACHT AND WD40 DOMAIN PROTEIN"/>
    <property type="match status" value="1"/>
</dbReference>
<feature type="compositionally biased region" description="Low complexity" evidence="1">
    <location>
        <begin position="189"/>
        <end position="202"/>
    </location>
</feature>
<evidence type="ECO:0000313" key="4">
    <source>
        <dbReference type="Proteomes" id="UP001303473"/>
    </source>
</evidence>
<keyword evidence="4" id="KW-1185">Reference proteome</keyword>
<protein>
    <recommendedName>
        <fullName evidence="2">DUF7053 domain-containing protein</fullName>
    </recommendedName>
</protein>
<dbReference type="EMBL" id="MU853885">
    <property type="protein sequence ID" value="KAK3936396.1"/>
    <property type="molecule type" value="Genomic_DNA"/>
</dbReference>
<dbReference type="PANTHER" id="PTHR38117">
    <property type="entry name" value="NACHT AND WD40 DOMAIN PROTEIN"/>
    <property type="match status" value="1"/>
</dbReference>
<dbReference type="InterPro" id="IPR055481">
    <property type="entry name" value="DUF7053"/>
</dbReference>